<evidence type="ECO:0000256" key="4">
    <source>
        <dbReference type="ARBA" id="ARBA00022833"/>
    </source>
</evidence>
<dbReference type="Pfam" id="PF22970">
    <property type="entry name" value="DUF7028"/>
    <property type="match status" value="1"/>
</dbReference>
<feature type="compositionally biased region" description="Basic residues" evidence="7">
    <location>
        <begin position="203"/>
        <end position="217"/>
    </location>
</feature>
<feature type="compositionally biased region" description="Basic and acidic residues" evidence="7">
    <location>
        <begin position="218"/>
        <end position="234"/>
    </location>
</feature>
<evidence type="ECO:0000256" key="2">
    <source>
        <dbReference type="ARBA" id="ARBA00022723"/>
    </source>
</evidence>
<evidence type="ECO:0008006" key="12">
    <source>
        <dbReference type="Google" id="ProtNLM"/>
    </source>
</evidence>
<dbReference type="Pfam" id="PF00628">
    <property type="entry name" value="PHD"/>
    <property type="match status" value="1"/>
</dbReference>
<dbReference type="Gene3D" id="3.30.40.10">
    <property type="entry name" value="Zinc/RING finger domain, C3HC4 (zinc finger)"/>
    <property type="match status" value="1"/>
</dbReference>
<evidence type="ECO:0000256" key="7">
    <source>
        <dbReference type="SAM" id="MobiDB-lite"/>
    </source>
</evidence>
<feature type="region of interest" description="Disordered" evidence="7">
    <location>
        <begin position="53"/>
        <end position="96"/>
    </location>
</feature>
<keyword evidence="3 6" id="KW-0863">Zinc-finger</keyword>
<comment type="caution">
    <text evidence="10">The sequence shown here is derived from an EMBL/GenBank/DDBJ whole genome shotgun (WGS) entry which is preliminary data.</text>
</comment>
<reference evidence="10 11" key="1">
    <citation type="journal article" date="2024" name="G3 (Bethesda)">
        <title>Genome assembly of Hibiscus sabdariffa L. provides insights into metabolisms of medicinal natural products.</title>
        <authorList>
            <person name="Kim T."/>
        </authorList>
    </citation>
    <scope>NUCLEOTIDE SEQUENCE [LARGE SCALE GENOMIC DNA]</scope>
    <source>
        <strain evidence="10">TK-2024</strain>
        <tissue evidence="10">Old leaves</tissue>
    </source>
</reference>
<dbReference type="InterPro" id="IPR000182">
    <property type="entry name" value="GNAT_dom"/>
</dbReference>
<feature type="compositionally biased region" description="Basic residues" evidence="7">
    <location>
        <begin position="797"/>
        <end position="807"/>
    </location>
</feature>
<dbReference type="EMBL" id="JBBPBN010000035">
    <property type="protein sequence ID" value="KAK9001934.1"/>
    <property type="molecule type" value="Genomic_DNA"/>
</dbReference>
<accession>A0ABR2QMP6</accession>
<feature type="compositionally biased region" description="Basic and acidic residues" evidence="7">
    <location>
        <begin position="470"/>
        <end position="501"/>
    </location>
</feature>
<proteinExistence type="predicted"/>
<keyword evidence="4" id="KW-0862">Zinc</keyword>
<keyword evidence="2" id="KW-0479">Metal-binding</keyword>
<feature type="region of interest" description="Disordered" evidence="7">
    <location>
        <begin position="775"/>
        <end position="842"/>
    </location>
</feature>
<feature type="compositionally biased region" description="Basic and acidic residues" evidence="7">
    <location>
        <begin position="272"/>
        <end position="295"/>
    </location>
</feature>
<evidence type="ECO:0000256" key="6">
    <source>
        <dbReference type="PROSITE-ProRule" id="PRU00146"/>
    </source>
</evidence>
<keyword evidence="5" id="KW-0539">Nucleus</keyword>
<dbReference type="PANTHER" id="PTHR46309:SF1">
    <property type="entry name" value="PHD FINGER PROTEIN 12"/>
    <property type="match status" value="1"/>
</dbReference>
<dbReference type="PROSITE" id="PS50016">
    <property type="entry name" value="ZF_PHD_2"/>
    <property type="match status" value="1"/>
</dbReference>
<dbReference type="SMART" id="SM00249">
    <property type="entry name" value="PHD"/>
    <property type="match status" value="2"/>
</dbReference>
<evidence type="ECO:0000313" key="11">
    <source>
        <dbReference type="Proteomes" id="UP001396334"/>
    </source>
</evidence>
<dbReference type="InterPro" id="IPR001965">
    <property type="entry name" value="Znf_PHD"/>
</dbReference>
<feature type="region of interest" description="Disordered" evidence="7">
    <location>
        <begin position="395"/>
        <end position="505"/>
    </location>
</feature>
<feature type="compositionally biased region" description="Polar residues" evidence="7">
    <location>
        <begin position="1537"/>
        <end position="1548"/>
    </location>
</feature>
<feature type="compositionally biased region" description="Basic and acidic residues" evidence="7">
    <location>
        <begin position="149"/>
        <end position="178"/>
    </location>
</feature>
<dbReference type="CDD" id="cd04301">
    <property type="entry name" value="NAT_SF"/>
    <property type="match status" value="1"/>
</dbReference>
<dbReference type="InterPro" id="IPR016181">
    <property type="entry name" value="Acyl_CoA_acyltransferase"/>
</dbReference>
<evidence type="ECO:0000256" key="3">
    <source>
        <dbReference type="ARBA" id="ARBA00022771"/>
    </source>
</evidence>
<feature type="domain" description="PHD-type" evidence="8">
    <location>
        <begin position="984"/>
        <end position="1029"/>
    </location>
</feature>
<name>A0ABR2QMP6_9ROSI</name>
<dbReference type="InterPro" id="IPR032308">
    <property type="entry name" value="TDBD"/>
</dbReference>
<dbReference type="SMART" id="SM00384">
    <property type="entry name" value="AT_hook"/>
    <property type="match status" value="3"/>
</dbReference>
<dbReference type="Pfam" id="PF16135">
    <property type="entry name" value="TDBD"/>
    <property type="match status" value="1"/>
</dbReference>
<dbReference type="InterPro" id="IPR042163">
    <property type="entry name" value="PHF12"/>
</dbReference>
<dbReference type="Pfam" id="PF23209">
    <property type="entry name" value="IDM1_C"/>
    <property type="match status" value="1"/>
</dbReference>
<dbReference type="InterPro" id="IPR019787">
    <property type="entry name" value="Znf_PHD-finger"/>
</dbReference>
<keyword evidence="11" id="KW-1185">Reference proteome</keyword>
<feature type="compositionally biased region" description="Basic and acidic residues" evidence="7">
    <location>
        <begin position="343"/>
        <end position="354"/>
    </location>
</feature>
<feature type="compositionally biased region" description="Basic and acidic residues" evidence="7">
    <location>
        <begin position="188"/>
        <end position="202"/>
    </location>
</feature>
<feature type="compositionally biased region" description="Basic and acidic residues" evidence="7">
    <location>
        <begin position="423"/>
        <end position="440"/>
    </location>
</feature>
<dbReference type="Proteomes" id="UP001396334">
    <property type="component" value="Unassembled WGS sequence"/>
</dbReference>
<dbReference type="SUPFAM" id="SSF55729">
    <property type="entry name" value="Acyl-CoA N-acyltransferases (Nat)"/>
    <property type="match status" value="1"/>
</dbReference>
<gene>
    <name evidence="10" type="ORF">V6N11_024629</name>
</gene>
<feature type="compositionally biased region" description="Basic residues" evidence="7">
    <location>
        <begin position="409"/>
        <end position="422"/>
    </location>
</feature>
<feature type="domain" description="N-acetyltransferase" evidence="9">
    <location>
        <begin position="1124"/>
        <end position="1286"/>
    </location>
</feature>
<dbReference type="SUPFAM" id="SSF57903">
    <property type="entry name" value="FYVE/PHD zinc finger"/>
    <property type="match status" value="1"/>
</dbReference>
<evidence type="ECO:0000259" key="9">
    <source>
        <dbReference type="PROSITE" id="PS51186"/>
    </source>
</evidence>
<dbReference type="InterPro" id="IPR017956">
    <property type="entry name" value="AT_hook_DNA-bd_motif"/>
</dbReference>
<dbReference type="InterPro" id="IPR056511">
    <property type="entry name" value="IDM1_C"/>
</dbReference>
<evidence type="ECO:0000256" key="5">
    <source>
        <dbReference type="ARBA" id="ARBA00023242"/>
    </source>
</evidence>
<dbReference type="PANTHER" id="PTHR46309">
    <property type="entry name" value="PHD FINGER PROTEIN 12"/>
    <property type="match status" value="1"/>
</dbReference>
<feature type="region of interest" description="Disordered" evidence="7">
    <location>
        <begin position="1518"/>
        <end position="1548"/>
    </location>
</feature>
<sequence>MEGSSCLQLKPDESEVLPRQDIEENKGDDVKQSVLDLHDEPLGCSLKETEFEKKDETEECREDGHVGGLKVGELNKDDGKEKGSVEDTVDGKEDSVKKKFEEEGLECKLQFSGRVLRSMSAVKTDRTVKTEDGNSSEMKTIEAVEEGNDQSHGEVKEAQRKADKMEKQKHERPPKFQEKNGFTTEAWESDHFDGDVSKESKGKRGRQRKVGKRGRPRKVQESSRFEKKEIKVESEESDQSNGGGIKKSNHNLGHGRPVKGQRTQGVEEEEDVVKAGESYHSDVEARKKANHKQESPPKMNVSDEVEMKGIDSEMGEGDQFDCESRKKVMHQRGRPLKFQGKNGFEKKTLERQVGENDCPDDEVRKKLKRKRGRPPKVLGNDRYVKKGFTTETWESDLFDGDVSKESKGKRGRTRKVSKRGRPRKVEENIGFEKKEVKVEAEECDQSNGGGIQKSNHNLGHGRPVKGQRTRGVEEEADVVKAGESYHSDVESRKEANHKHESPTMMNVDDGVEMKAVDAEMGEGDHFDCESRKVMHQCRRPPKLQGSYELQNTQVEVEREGIDLCNSMVKEGLLHKRGRPAKLRGGSKGLKGRVIDGRKKLGGQRRGRTKLRGSLKLNMPASTSNSEKRLIGKELNPKSSANKDGFDDMAKNNSKTSRILRPKVVNAEGDENGVKKAAGGEGKRRRSKAKQAVRDRIVDLLKAAGWTIDYRPRNKREYNDAVYVNPEGKTHWSVTLAYRVLKRYYENGGPKACPNGFVFTPIPEEELSMLKRIVQKKRVGKKKPKGEDDDTEDDGQVKKKMNKRKRKWKDNEEKKKLKLLKKKHHEMENSDGTLQRGTQVRKLQQTQKRKQCALLVRNTMDGAGSDNDGYVLYDGKRTLLSWMIDSGTVPQDGKVEYLIQRRTRTRESKSGRITRDGIQCNCCSDVFTIEEFETHAGCKGPRPFQNLCLGTGVSLLQCLLDAWNKQKESEREGFHFVDFGEDPNDDTCGICGDGGDLICCDSCPSTFHQGCLGIETFPSDNWNCVYCTCKYCGMVGNTRQRGKDDDADPTVLTCQLCEEKYHEPCIQPTDAFDDGSNGAFFCGKRCKELFERLQMLVGVKHELPEGFSWSLVQRFDIRPDVCLNEAYQKVESNSKLAVALSVMDECFLPLVDHRSGINLIHNIVYNFWSNFTRLNYSGFYTAILEKGDEIISAASIRIHGNLLAEMPFIGTRYAFRRQGMCRRLLCAIESALSSLNIERLVIPAVPELRETWTSVFGFEPLEAACKPKMRNMNLLVFPGVDMLQKPLLEHVTEEQTMDEVSYKSGEKCSVVFDLNVSVESPAPETDDKNEPAIVETTMQLPDGTSKHTSDIMVETIDLPESATVSSSCIPAPERKLGFDLQSIYSEGATDESIVKQNLDSKHEGSVKHSDNIVGANNEVAVPFHVPRDASKELVTNGFDCTVQVSLDANDRKHHENSKLQMVECVSDFDKTLFQSEDEKISLAVSKDVTNQTSPPSPQSAQHASNGHFDVATNVSKCGPSLQVDKMDAPGEVEVSTPIDVNSHTRVGLQ</sequence>
<comment type="subcellular location">
    <subcellularLocation>
        <location evidence="1">Nucleus</location>
    </subcellularLocation>
</comment>
<feature type="compositionally biased region" description="Polar residues" evidence="7">
    <location>
        <begin position="829"/>
        <end position="842"/>
    </location>
</feature>
<feature type="region of interest" description="Disordered" evidence="7">
    <location>
        <begin position="617"/>
        <end position="689"/>
    </location>
</feature>
<dbReference type="PROSITE" id="PS51186">
    <property type="entry name" value="GNAT"/>
    <property type="match status" value="1"/>
</dbReference>
<organism evidence="10 11">
    <name type="scientific">Hibiscus sabdariffa</name>
    <name type="common">roselle</name>
    <dbReference type="NCBI Taxonomy" id="183260"/>
    <lineage>
        <taxon>Eukaryota</taxon>
        <taxon>Viridiplantae</taxon>
        <taxon>Streptophyta</taxon>
        <taxon>Embryophyta</taxon>
        <taxon>Tracheophyta</taxon>
        <taxon>Spermatophyta</taxon>
        <taxon>Magnoliopsida</taxon>
        <taxon>eudicotyledons</taxon>
        <taxon>Gunneridae</taxon>
        <taxon>Pentapetalae</taxon>
        <taxon>rosids</taxon>
        <taxon>malvids</taxon>
        <taxon>Malvales</taxon>
        <taxon>Malvaceae</taxon>
        <taxon>Malvoideae</taxon>
        <taxon>Hibiscus</taxon>
    </lineage>
</organism>
<feature type="region of interest" description="Disordered" evidence="7">
    <location>
        <begin position="123"/>
        <end position="383"/>
    </location>
</feature>
<dbReference type="InterPro" id="IPR054292">
    <property type="entry name" value="DUF7028"/>
</dbReference>
<feature type="compositionally biased region" description="Basic and acidic residues" evidence="7">
    <location>
        <begin position="10"/>
        <end position="33"/>
    </location>
</feature>
<feature type="region of interest" description="Disordered" evidence="7">
    <location>
        <begin position="1"/>
        <end position="33"/>
    </location>
</feature>
<feature type="compositionally biased region" description="Basic residues" evidence="7">
    <location>
        <begin position="365"/>
        <end position="374"/>
    </location>
</feature>
<evidence type="ECO:0000259" key="8">
    <source>
        <dbReference type="PROSITE" id="PS50016"/>
    </source>
</evidence>
<feature type="compositionally biased region" description="Basic and acidic residues" evidence="7">
    <location>
        <begin position="123"/>
        <end position="132"/>
    </location>
</feature>
<evidence type="ECO:0000313" key="10">
    <source>
        <dbReference type="EMBL" id="KAK9001934.1"/>
    </source>
</evidence>
<evidence type="ECO:0000256" key="1">
    <source>
        <dbReference type="ARBA" id="ARBA00004123"/>
    </source>
</evidence>
<dbReference type="InterPro" id="IPR011011">
    <property type="entry name" value="Znf_FYVE_PHD"/>
</dbReference>
<dbReference type="CDD" id="cd15567">
    <property type="entry name" value="PHD4_NSD"/>
    <property type="match status" value="1"/>
</dbReference>
<protein>
    <recommendedName>
        <fullName evidence="12">PHD-type domain-containing protein</fullName>
    </recommendedName>
</protein>
<feature type="compositionally biased region" description="Basic and acidic residues" evidence="7">
    <location>
        <begin position="73"/>
        <end position="96"/>
    </location>
</feature>
<dbReference type="InterPro" id="IPR013083">
    <property type="entry name" value="Znf_RING/FYVE/PHD"/>
</dbReference>
<feature type="compositionally biased region" description="Basic and acidic residues" evidence="7">
    <location>
        <begin position="625"/>
        <end position="635"/>
    </location>
</feature>